<dbReference type="InterPro" id="IPR005804">
    <property type="entry name" value="FA_desaturase_dom"/>
</dbReference>
<feature type="transmembrane region" description="Helical" evidence="4">
    <location>
        <begin position="484"/>
        <end position="504"/>
    </location>
</feature>
<dbReference type="InterPro" id="IPR018506">
    <property type="entry name" value="Cyt_B5_heme-BS"/>
</dbReference>
<dbReference type="EMBL" id="BDSP01000137">
    <property type="protein sequence ID" value="GAX19479.1"/>
    <property type="molecule type" value="Genomic_DNA"/>
</dbReference>
<dbReference type="InterPro" id="IPR001199">
    <property type="entry name" value="Cyt_B5-like_heme/steroid-bd"/>
</dbReference>
<sequence>MKSLIRDSSLTSLSAVWVTLCTGLVWKHPELLLVFVSFTTCFGIAFVLGRPQNKVRVQIGIMACVVALLSLYHFRVPPPEYLALSILVGFLAFDHWYSAMYCTKPLAVAVEDALTLTLQLTLLVLVLSSDQQAWWSSYRSFLLTWIVYKITRLTGQVDQVPSSGETKKLGIPAATNGSSKEFTKTQITSTTEKPFSNTDMLWTIRGEQYDLNDYISHHPGGKEAILLGRGRDCTALFESYHPFTQQHETVLQKYRIHKTDTDISSKDAFYNILCQRVQESLKEQNFHPRNDRAASWPRCFYYAIIVTGVLLSARAHFKGSIWGSFFLAVFGWLVGALGHDAGHYSASRRAWINDWGVWAMSFLCNPIMWQHQHTYAHHSHTNSFEHDPDLHHFVTFLRVHRRFQRNDVYKYQSNLPYVLFAYCFVCFGTCFWVPMSVIQEGGIYGMVEWTDRKRPLRALGMWAHLLAYVGFLMVWPFFVHTTLLKGLCAVVAHVATCGLLFALFSQINHLNEASLDRKQQHDNPLLKNSWAVAQIETSNNFCPQSSFWHVLSNGLNLQIEHHLFPGINHCHLHRIQPIVEATCKEFGVDYKSYPSWSELMKATLQWLDKLAQAPSSH</sequence>
<feature type="transmembrane region" description="Helical" evidence="4">
    <location>
        <begin position="417"/>
        <end position="438"/>
    </location>
</feature>
<dbReference type="InterPro" id="IPR012171">
    <property type="entry name" value="Fatty_acid_desaturase"/>
</dbReference>
<dbReference type="AlphaFoldDB" id="A0A1Z5JZZ2"/>
<gene>
    <name evidence="6" type="ORF">FisN_19Hh054</name>
</gene>
<dbReference type="Pfam" id="PF00487">
    <property type="entry name" value="FA_desaturase"/>
    <property type="match status" value="1"/>
</dbReference>
<dbReference type="EC" id="1.14.19.31" evidence="6"/>
<feature type="domain" description="Cytochrome b5 heme-binding" evidence="5">
    <location>
        <begin position="179"/>
        <end position="260"/>
    </location>
</feature>
<evidence type="ECO:0000313" key="6">
    <source>
        <dbReference type="EMBL" id="GAX19479.1"/>
    </source>
</evidence>
<name>A0A1Z5JZZ2_FISSO</name>
<keyword evidence="4" id="KW-0812">Transmembrane</keyword>
<dbReference type="InterPro" id="IPR036400">
    <property type="entry name" value="Cyt_B5-like_heme/steroid_sf"/>
</dbReference>
<dbReference type="InParanoid" id="A0A1Z5JZZ2"/>
<evidence type="ECO:0000256" key="2">
    <source>
        <dbReference type="ARBA" id="ARBA00022723"/>
    </source>
</evidence>
<dbReference type="Gene3D" id="3.10.120.10">
    <property type="entry name" value="Cytochrome b5-like heme/steroid binding domain"/>
    <property type="match status" value="1"/>
</dbReference>
<dbReference type="GO" id="GO:0016717">
    <property type="term" value="F:oxidoreductase activity, acting on paired donors, with oxidation of a pair of donors resulting in the reduction of molecular oxygen to two molecules of water"/>
    <property type="evidence" value="ECO:0007669"/>
    <property type="project" value="TreeGrafter"/>
</dbReference>
<dbReference type="PANTHER" id="PTHR19353:SF19">
    <property type="entry name" value="DELTA(5) FATTY ACID DESATURASE C-RELATED"/>
    <property type="match status" value="1"/>
</dbReference>
<dbReference type="OrthoDB" id="260519at2759"/>
<dbReference type="GO" id="GO:0046872">
    <property type="term" value="F:metal ion binding"/>
    <property type="evidence" value="ECO:0007669"/>
    <property type="project" value="UniProtKB-KW"/>
</dbReference>
<protein>
    <submittedName>
        <fullName evidence="6">Acyl-lipid (7-3)-desaturase</fullName>
        <ecNumber evidence="6">1.14.19.31</ecNumber>
    </submittedName>
</protein>
<feature type="transmembrane region" description="Helical" evidence="4">
    <location>
        <begin position="321"/>
        <end position="338"/>
    </location>
</feature>
<keyword evidence="2" id="KW-0479">Metal-binding</keyword>
<evidence type="ECO:0000313" key="7">
    <source>
        <dbReference type="Proteomes" id="UP000198406"/>
    </source>
</evidence>
<dbReference type="PROSITE" id="PS50255">
    <property type="entry name" value="CYTOCHROME_B5_2"/>
    <property type="match status" value="1"/>
</dbReference>
<dbReference type="Proteomes" id="UP000198406">
    <property type="component" value="Unassembled WGS sequence"/>
</dbReference>
<organism evidence="6 7">
    <name type="scientific">Fistulifera solaris</name>
    <name type="common">Oleaginous diatom</name>
    <dbReference type="NCBI Taxonomy" id="1519565"/>
    <lineage>
        <taxon>Eukaryota</taxon>
        <taxon>Sar</taxon>
        <taxon>Stramenopiles</taxon>
        <taxon>Ochrophyta</taxon>
        <taxon>Bacillariophyta</taxon>
        <taxon>Bacillariophyceae</taxon>
        <taxon>Bacillariophycidae</taxon>
        <taxon>Naviculales</taxon>
        <taxon>Naviculaceae</taxon>
        <taxon>Fistulifera</taxon>
    </lineage>
</organism>
<dbReference type="CDD" id="cd03506">
    <property type="entry name" value="Delta6-FADS-like"/>
    <property type="match status" value="1"/>
</dbReference>
<dbReference type="GO" id="GO:0016020">
    <property type="term" value="C:membrane"/>
    <property type="evidence" value="ECO:0007669"/>
    <property type="project" value="TreeGrafter"/>
</dbReference>
<dbReference type="SUPFAM" id="SSF55856">
    <property type="entry name" value="Cytochrome b5-like heme/steroid binding domain"/>
    <property type="match status" value="1"/>
</dbReference>
<accession>A0A1Z5JZZ2</accession>
<dbReference type="Pfam" id="PF00173">
    <property type="entry name" value="Cyt-b5"/>
    <property type="match status" value="1"/>
</dbReference>
<dbReference type="SMART" id="SM01117">
    <property type="entry name" value="Cyt-b5"/>
    <property type="match status" value="1"/>
</dbReference>
<feature type="transmembrane region" description="Helical" evidence="4">
    <location>
        <begin position="299"/>
        <end position="315"/>
    </location>
</feature>
<dbReference type="GO" id="GO:0006636">
    <property type="term" value="P:unsaturated fatty acid biosynthetic process"/>
    <property type="evidence" value="ECO:0007669"/>
    <property type="project" value="UniProtKB-ARBA"/>
</dbReference>
<proteinExistence type="predicted"/>
<dbReference type="GO" id="GO:0042759">
    <property type="term" value="P:long-chain fatty acid biosynthetic process"/>
    <property type="evidence" value="ECO:0007669"/>
    <property type="project" value="UniProtKB-ARBA"/>
</dbReference>
<dbReference type="GO" id="GO:0020037">
    <property type="term" value="F:heme binding"/>
    <property type="evidence" value="ECO:0007669"/>
    <property type="project" value="InterPro"/>
</dbReference>
<keyword evidence="4" id="KW-1133">Transmembrane helix</keyword>
<evidence type="ECO:0000259" key="5">
    <source>
        <dbReference type="PROSITE" id="PS50255"/>
    </source>
</evidence>
<dbReference type="PANTHER" id="PTHR19353">
    <property type="entry name" value="FATTY ACID DESATURASE 2"/>
    <property type="match status" value="1"/>
</dbReference>
<feature type="transmembrane region" description="Helical" evidence="4">
    <location>
        <begin position="55"/>
        <end position="75"/>
    </location>
</feature>
<evidence type="ECO:0000256" key="4">
    <source>
        <dbReference type="SAM" id="Phobius"/>
    </source>
</evidence>
<feature type="transmembrane region" description="Helical" evidence="4">
    <location>
        <begin position="81"/>
        <end position="99"/>
    </location>
</feature>
<reference evidence="6 7" key="1">
    <citation type="journal article" date="2015" name="Plant Cell">
        <title>Oil accumulation by the oleaginous diatom Fistulifera solaris as revealed by the genome and transcriptome.</title>
        <authorList>
            <person name="Tanaka T."/>
            <person name="Maeda Y."/>
            <person name="Veluchamy A."/>
            <person name="Tanaka M."/>
            <person name="Abida H."/>
            <person name="Marechal E."/>
            <person name="Bowler C."/>
            <person name="Muto M."/>
            <person name="Sunaga Y."/>
            <person name="Tanaka M."/>
            <person name="Yoshino T."/>
            <person name="Taniguchi T."/>
            <person name="Fukuda Y."/>
            <person name="Nemoto M."/>
            <person name="Matsumoto M."/>
            <person name="Wong P.S."/>
            <person name="Aburatani S."/>
            <person name="Fujibuchi W."/>
        </authorList>
    </citation>
    <scope>NUCLEOTIDE SEQUENCE [LARGE SCALE GENOMIC DNA]</scope>
    <source>
        <strain evidence="6 7">JPCC DA0580</strain>
    </source>
</reference>
<keyword evidence="1" id="KW-0349">Heme</keyword>
<keyword evidence="4" id="KW-0472">Membrane</keyword>
<keyword evidence="6" id="KW-0560">Oxidoreductase</keyword>
<keyword evidence="3" id="KW-0408">Iron</keyword>
<evidence type="ECO:0000256" key="3">
    <source>
        <dbReference type="ARBA" id="ARBA00023004"/>
    </source>
</evidence>
<feature type="transmembrane region" description="Helical" evidence="4">
    <location>
        <begin position="459"/>
        <end position="478"/>
    </location>
</feature>
<comment type="caution">
    <text evidence="6">The sequence shown here is derived from an EMBL/GenBank/DDBJ whole genome shotgun (WGS) entry which is preliminary data.</text>
</comment>
<feature type="transmembrane region" description="Helical" evidence="4">
    <location>
        <begin position="31"/>
        <end position="48"/>
    </location>
</feature>
<dbReference type="PROSITE" id="PS00191">
    <property type="entry name" value="CYTOCHROME_B5_1"/>
    <property type="match status" value="1"/>
</dbReference>
<evidence type="ECO:0000256" key="1">
    <source>
        <dbReference type="ARBA" id="ARBA00022617"/>
    </source>
</evidence>
<keyword evidence="7" id="KW-1185">Reference proteome</keyword>